<evidence type="ECO:0000259" key="3">
    <source>
        <dbReference type="PROSITE" id="PS50043"/>
    </source>
</evidence>
<evidence type="ECO:0000259" key="4">
    <source>
        <dbReference type="PROSITE" id="PS50110"/>
    </source>
</evidence>
<dbReference type="SUPFAM" id="SSF52172">
    <property type="entry name" value="CheY-like"/>
    <property type="match status" value="1"/>
</dbReference>
<sequence>MVRDLLADCLSSRFDSEVKAIDHDRYKLEVGEWLMPLDIILLDLRLPEMIAVEIARSVRDRSDGSAKVILLVPDECECLIECIAAGADGVILERSSVDELHSAIERVSNGEKFCSPEVVALMFEHIRHVSGGNSAYRSTMPIQSRLTIREQQVLRLLDERKSNKEIAAELRVSLFTVKNHVHNILDKLDVENRMEAVDLARANPQLID</sequence>
<dbReference type="Pfam" id="PF00196">
    <property type="entry name" value="GerE"/>
    <property type="match status" value="1"/>
</dbReference>
<keyword evidence="6" id="KW-1185">Reference proteome</keyword>
<dbReference type="SUPFAM" id="SSF46894">
    <property type="entry name" value="C-terminal effector domain of the bipartite response regulators"/>
    <property type="match status" value="1"/>
</dbReference>
<dbReference type="InterPro" id="IPR011006">
    <property type="entry name" value="CheY-like_superfamily"/>
</dbReference>
<dbReference type="InterPro" id="IPR000792">
    <property type="entry name" value="Tscrpt_reg_LuxR_C"/>
</dbReference>
<dbReference type="InterPro" id="IPR001789">
    <property type="entry name" value="Sig_transdc_resp-reg_receiver"/>
</dbReference>
<dbReference type="EMBL" id="JASZZN010000021">
    <property type="protein sequence ID" value="MDM4018343.1"/>
    <property type="molecule type" value="Genomic_DNA"/>
</dbReference>
<feature type="domain" description="Response regulatory" evidence="4">
    <location>
        <begin position="1"/>
        <end position="108"/>
    </location>
</feature>
<gene>
    <name evidence="5" type="ORF">QTN89_23025</name>
</gene>
<comment type="caution">
    <text evidence="5">The sequence shown here is derived from an EMBL/GenBank/DDBJ whole genome shotgun (WGS) entry which is preliminary data.</text>
</comment>
<keyword evidence="1" id="KW-0238">DNA-binding</keyword>
<dbReference type="Gene3D" id="3.40.50.2300">
    <property type="match status" value="1"/>
</dbReference>
<keyword evidence="2" id="KW-0597">Phosphoprotein</keyword>
<dbReference type="PROSITE" id="PS50043">
    <property type="entry name" value="HTH_LUXR_2"/>
    <property type="match status" value="1"/>
</dbReference>
<evidence type="ECO:0000256" key="2">
    <source>
        <dbReference type="PROSITE-ProRule" id="PRU00169"/>
    </source>
</evidence>
<reference evidence="5 6" key="1">
    <citation type="submission" date="2023-06" db="EMBL/GenBank/DDBJ databases">
        <title>Roseiconus lacunae JC819 isolated from Gulf of Mannar region, Tamil Nadu.</title>
        <authorList>
            <person name="Pk S."/>
            <person name="Ch S."/>
            <person name="Ch V.R."/>
        </authorList>
    </citation>
    <scope>NUCLEOTIDE SEQUENCE [LARGE SCALE GENOMIC DNA]</scope>
    <source>
        <strain evidence="5 6">JC819</strain>
    </source>
</reference>
<dbReference type="SMART" id="SM00421">
    <property type="entry name" value="HTH_LUXR"/>
    <property type="match status" value="1"/>
</dbReference>
<organism evidence="5 6">
    <name type="scientific">Roseiconus lacunae</name>
    <dbReference type="NCBI Taxonomy" id="2605694"/>
    <lineage>
        <taxon>Bacteria</taxon>
        <taxon>Pseudomonadati</taxon>
        <taxon>Planctomycetota</taxon>
        <taxon>Planctomycetia</taxon>
        <taxon>Pirellulales</taxon>
        <taxon>Pirellulaceae</taxon>
        <taxon>Roseiconus</taxon>
    </lineage>
</organism>
<dbReference type="InterPro" id="IPR039420">
    <property type="entry name" value="WalR-like"/>
</dbReference>
<dbReference type="PANTHER" id="PTHR43214:SF43">
    <property type="entry name" value="TWO-COMPONENT RESPONSE REGULATOR"/>
    <property type="match status" value="1"/>
</dbReference>
<dbReference type="RefSeq" id="WP_289166146.1">
    <property type="nucleotide sequence ID" value="NZ_JASZZN010000021.1"/>
</dbReference>
<dbReference type="CDD" id="cd06170">
    <property type="entry name" value="LuxR_C_like"/>
    <property type="match status" value="1"/>
</dbReference>
<feature type="domain" description="HTH luxR-type" evidence="3">
    <location>
        <begin position="139"/>
        <end position="204"/>
    </location>
</feature>
<protein>
    <submittedName>
        <fullName evidence="5">Response regulator transcription factor</fullName>
    </submittedName>
</protein>
<accession>A0ABT7PPA8</accession>
<name>A0ABT7PPA8_9BACT</name>
<dbReference type="PROSITE" id="PS50110">
    <property type="entry name" value="RESPONSE_REGULATORY"/>
    <property type="match status" value="1"/>
</dbReference>
<evidence type="ECO:0000313" key="5">
    <source>
        <dbReference type="EMBL" id="MDM4018343.1"/>
    </source>
</evidence>
<dbReference type="PRINTS" id="PR00038">
    <property type="entry name" value="HTHLUXR"/>
</dbReference>
<evidence type="ECO:0000256" key="1">
    <source>
        <dbReference type="ARBA" id="ARBA00023125"/>
    </source>
</evidence>
<dbReference type="PANTHER" id="PTHR43214">
    <property type="entry name" value="TWO-COMPONENT RESPONSE REGULATOR"/>
    <property type="match status" value="1"/>
</dbReference>
<proteinExistence type="predicted"/>
<dbReference type="Proteomes" id="UP001239462">
    <property type="component" value="Unassembled WGS sequence"/>
</dbReference>
<dbReference type="InterPro" id="IPR016032">
    <property type="entry name" value="Sig_transdc_resp-reg_C-effctor"/>
</dbReference>
<evidence type="ECO:0000313" key="6">
    <source>
        <dbReference type="Proteomes" id="UP001239462"/>
    </source>
</evidence>
<feature type="modified residue" description="4-aspartylphosphate" evidence="2">
    <location>
        <position position="43"/>
    </location>
</feature>